<name>A0A9P8SFI3_9HYPO</name>
<dbReference type="InterPro" id="IPR010347">
    <property type="entry name" value="Tdp1"/>
</dbReference>
<dbReference type="GO" id="GO:0006281">
    <property type="term" value="P:DNA repair"/>
    <property type="evidence" value="ECO:0007669"/>
    <property type="project" value="InterPro"/>
</dbReference>
<evidence type="ECO:0000256" key="1">
    <source>
        <dbReference type="PIRSR" id="PIRSR610347-1"/>
    </source>
</evidence>
<dbReference type="InterPro" id="IPR003903">
    <property type="entry name" value="UIM_dom"/>
</dbReference>
<organism evidence="5 6">
    <name type="scientific">Hirsutella rhossiliensis</name>
    <dbReference type="NCBI Taxonomy" id="111463"/>
    <lineage>
        <taxon>Eukaryota</taxon>
        <taxon>Fungi</taxon>
        <taxon>Dikarya</taxon>
        <taxon>Ascomycota</taxon>
        <taxon>Pezizomycotina</taxon>
        <taxon>Sordariomycetes</taxon>
        <taxon>Hypocreomycetidae</taxon>
        <taxon>Hypocreales</taxon>
        <taxon>Ophiocordycipitaceae</taxon>
        <taxon>Hirsutella</taxon>
    </lineage>
</organism>
<protein>
    <submittedName>
        <fullName evidence="5">Tyrosyl-DNA phosphodiesterase domain-containing protein</fullName>
    </submittedName>
</protein>
<dbReference type="OrthoDB" id="47785at2759"/>
<dbReference type="GO" id="GO:0005634">
    <property type="term" value="C:nucleus"/>
    <property type="evidence" value="ECO:0007669"/>
    <property type="project" value="InterPro"/>
</dbReference>
<feature type="region of interest" description="Disordered" evidence="4">
    <location>
        <begin position="30"/>
        <end position="54"/>
    </location>
</feature>
<dbReference type="EMBL" id="JAIZPD010000011">
    <property type="protein sequence ID" value="KAH0960064.1"/>
    <property type="molecule type" value="Genomic_DNA"/>
</dbReference>
<dbReference type="GeneID" id="68358214"/>
<feature type="compositionally biased region" description="Low complexity" evidence="4">
    <location>
        <begin position="30"/>
        <end position="40"/>
    </location>
</feature>
<dbReference type="Proteomes" id="UP000824596">
    <property type="component" value="Unassembled WGS sequence"/>
</dbReference>
<evidence type="ECO:0000313" key="5">
    <source>
        <dbReference type="EMBL" id="KAH0960064.1"/>
    </source>
</evidence>
<dbReference type="GO" id="GO:0003690">
    <property type="term" value="F:double-stranded DNA binding"/>
    <property type="evidence" value="ECO:0007669"/>
    <property type="project" value="TreeGrafter"/>
</dbReference>
<feature type="binding site" evidence="2">
    <location>
        <position position="444"/>
    </location>
    <ligand>
        <name>substrate</name>
    </ligand>
</feature>
<feature type="region of interest" description="Disordered" evidence="4">
    <location>
        <begin position="73"/>
        <end position="104"/>
    </location>
</feature>
<feature type="site" description="Interaction with DNA" evidence="3">
    <location>
        <position position="477"/>
    </location>
</feature>
<gene>
    <name evidence="5" type="ORF">HRG_09085</name>
</gene>
<dbReference type="GO" id="GO:0017005">
    <property type="term" value="F:3'-tyrosyl-DNA phosphodiesterase activity"/>
    <property type="evidence" value="ECO:0007669"/>
    <property type="project" value="TreeGrafter"/>
</dbReference>
<evidence type="ECO:0000256" key="4">
    <source>
        <dbReference type="SAM" id="MobiDB-lite"/>
    </source>
</evidence>
<dbReference type="Pfam" id="PF06087">
    <property type="entry name" value="Tyr-DNA_phospho"/>
    <property type="match status" value="1"/>
</dbReference>
<evidence type="ECO:0000313" key="6">
    <source>
        <dbReference type="Proteomes" id="UP000824596"/>
    </source>
</evidence>
<evidence type="ECO:0000256" key="3">
    <source>
        <dbReference type="PIRSR" id="PIRSR610347-3"/>
    </source>
</evidence>
<keyword evidence="6" id="KW-1185">Reference proteome</keyword>
<dbReference type="GO" id="GO:0003697">
    <property type="term" value="F:single-stranded DNA binding"/>
    <property type="evidence" value="ECO:0007669"/>
    <property type="project" value="TreeGrafter"/>
</dbReference>
<feature type="active site" description="Proton donor/acceptor" evidence="1">
    <location>
        <position position="442"/>
    </location>
</feature>
<proteinExistence type="predicted"/>
<feature type="binding site" evidence="2">
    <location>
        <position position="210"/>
    </location>
    <ligand>
        <name>substrate</name>
    </ligand>
</feature>
<dbReference type="Gene3D" id="3.30.870.10">
    <property type="entry name" value="Endonuclease Chain A"/>
    <property type="match status" value="2"/>
</dbReference>
<dbReference type="AlphaFoldDB" id="A0A9P8SFI3"/>
<comment type="caution">
    <text evidence="5">The sequence shown here is derived from an EMBL/GenBank/DDBJ whole genome shotgun (WGS) entry which is preliminary data.</text>
</comment>
<dbReference type="RefSeq" id="XP_044717577.1">
    <property type="nucleotide sequence ID" value="XM_044867556.1"/>
</dbReference>
<dbReference type="SUPFAM" id="SSF56024">
    <property type="entry name" value="Phospholipase D/nuclease"/>
    <property type="match status" value="2"/>
</dbReference>
<dbReference type="CDD" id="cd09122">
    <property type="entry name" value="PLDc_Tdp1_1"/>
    <property type="match status" value="1"/>
</dbReference>
<sequence>MAEPDPASPGLGSDADDDEALRAAIALSLQDQQQDSISLATKPAHQDPQQSETAFSLLSLNRRKMEEERLARMARKRARSPSDDEVVEVPPPRKKSIPAPSHLNATCTDSMLPYPNGTVKRTWVRGYPRTGDDIKIEEVLQKDKLLLAMLSSYQWDDDWILSKVDTTKTRLLLAAFASDDRQKEAMRANVPPHIRFCFPRMHGPGSMHSKLQILKFAHYLRVVVPTGNLVPYDWGETGVMENMVFLIDLPRLDKAEDHKPTTFSLELQHFLRAMGVEEKMVDSLSGYDFSKTASLGFVHTRPGGHMDESLKRVGYCGLGATVAALGLATTVPIEVDVACASLGSIKCDLVEAMYNACQGDDGMKEYTERTSRKPRDKHPGPSQLLKDRFRIYFPANQTVCDSRGGKAAAGTICVQAKWWRSPDFPTELVRDCVNTREGLLMHSKVIFVRKAEGSTANPHSHSNPWAGWAYVGSANLSESAWGRLVKDKKSGKAKMSCRNWECGVLVPVHRSSNQGSNAGDLGVFQGTVPIPMQVPGRAYRSDEEPFYDGA</sequence>
<reference evidence="5" key="1">
    <citation type="submission" date="2021-09" db="EMBL/GenBank/DDBJ databases">
        <title>A high-quality genome of the endoparasitic fungus Hirsutella rhossiliensis with a comparison of Hirsutella genomes reveals transposable elements contributing to genome size variation.</title>
        <authorList>
            <person name="Lin R."/>
            <person name="Jiao Y."/>
            <person name="Sun X."/>
            <person name="Ling J."/>
            <person name="Xie B."/>
            <person name="Cheng X."/>
        </authorList>
    </citation>
    <scope>NUCLEOTIDE SEQUENCE</scope>
    <source>
        <strain evidence="5">HR02</strain>
    </source>
</reference>
<feature type="active site" description="Nucleophile" evidence="1">
    <location>
        <position position="208"/>
    </location>
</feature>
<feature type="region of interest" description="Disordered" evidence="4">
    <location>
        <begin position="1"/>
        <end position="20"/>
    </location>
</feature>
<dbReference type="PROSITE" id="PS50330">
    <property type="entry name" value="UIM"/>
    <property type="match status" value="1"/>
</dbReference>
<dbReference type="PANTHER" id="PTHR12415:SF4">
    <property type="entry name" value="TYROSYL-DNA PHOSPHODIESTERASE DOMAIN-CONTAINING PROTEIN"/>
    <property type="match status" value="1"/>
</dbReference>
<evidence type="ECO:0000256" key="2">
    <source>
        <dbReference type="PIRSR" id="PIRSR610347-2"/>
    </source>
</evidence>
<accession>A0A9P8SFI3</accession>
<dbReference type="PANTHER" id="PTHR12415">
    <property type="entry name" value="TYROSYL-DNA PHOSPHODIESTERASE 1"/>
    <property type="match status" value="1"/>
</dbReference>